<evidence type="ECO:0000313" key="5">
    <source>
        <dbReference type="EMBL" id="KAF0803272.1"/>
    </source>
</evidence>
<dbReference type="RefSeq" id="WP_159661583.1">
    <property type="nucleotide sequence ID" value="NZ_AQPF01000053.1"/>
</dbReference>
<proteinExistence type="inferred from homology"/>
<dbReference type="PANTHER" id="PTHR11699">
    <property type="entry name" value="ALDEHYDE DEHYDROGENASE-RELATED"/>
    <property type="match status" value="1"/>
</dbReference>
<dbReference type="SUPFAM" id="SSF53720">
    <property type="entry name" value="ALDH-like"/>
    <property type="match status" value="1"/>
</dbReference>
<dbReference type="InterPro" id="IPR015590">
    <property type="entry name" value="Aldehyde_DH_dom"/>
</dbReference>
<dbReference type="Pfam" id="PF00171">
    <property type="entry name" value="Aldedh"/>
    <property type="match status" value="1"/>
</dbReference>
<dbReference type="InterPro" id="IPR016162">
    <property type="entry name" value="Ald_DH_N"/>
</dbReference>
<evidence type="ECO:0000256" key="2">
    <source>
        <dbReference type="PROSITE-ProRule" id="PRU10007"/>
    </source>
</evidence>
<keyword evidence="6" id="KW-1185">Reference proteome</keyword>
<dbReference type="Gene3D" id="3.40.605.10">
    <property type="entry name" value="Aldehyde Dehydrogenase, Chain A, domain 1"/>
    <property type="match status" value="1"/>
</dbReference>
<protein>
    <submittedName>
        <fullName evidence="5">Aldehyde dehydrogenase</fullName>
    </submittedName>
</protein>
<dbReference type="InterPro" id="IPR016161">
    <property type="entry name" value="Ald_DH/histidinol_DH"/>
</dbReference>
<reference evidence="5 6" key="1">
    <citation type="submission" date="2012-09" db="EMBL/GenBank/DDBJ databases">
        <title>Genome Sequence of alkane-degrading Bacterium Alcanivorax sp. 6-D-6.</title>
        <authorList>
            <person name="Lai Q."/>
            <person name="Shao Z."/>
        </authorList>
    </citation>
    <scope>NUCLEOTIDE SEQUENCE [LARGE SCALE GENOMIC DNA]</scope>
    <source>
        <strain evidence="5 6">6-D-6</strain>
    </source>
</reference>
<dbReference type="EMBL" id="AQPF01000053">
    <property type="protein sequence ID" value="KAF0803272.1"/>
    <property type="molecule type" value="Genomic_DNA"/>
</dbReference>
<dbReference type="Proteomes" id="UP000771797">
    <property type="component" value="Unassembled WGS sequence"/>
</dbReference>
<dbReference type="InterPro" id="IPR016163">
    <property type="entry name" value="Ald_DH_C"/>
</dbReference>
<dbReference type="InterPro" id="IPR029510">
    <property type="entry name" value="Ald_DH_CS_GLU"/>
</dbReference>
<evidence type="ECO:0000313" key="6">
    <source>
        <dbReference type="Proteomes" id="UP000771797"/>
    </source>
</evidence>
<sequence length="495" mass="53464">MSDIALLPEVRAFLQQAHDCFINGEYGRATGPAHPVVNPGTGETFAEVREAQPEHIDAAVNAAHHAFHGTWRDMAPLQRGAILNRLADLIDQHGEELAQLETLCSGKTIQLSRAFEVGQSSHFLRYYAGWAGKINGETLTPSLPSMQGERYTAFTLREPVGVVAGIVPWNFSLMIAIWKIASALICGCTVVIKPSEFTPFTLLRVAGLAKEAGLPDGALNVVCGTGACGQALIKHEKINKVSFTGSMNTGLKVGAQAMQANLTRATLELGGKNAAGFLADIDTPKAVAGVMEAAYLHQGQVCAAAERFYVHRSRLDEIVHGVAAQLKQLKIGSPLDESTDFGPLSNRPHFEKVSQYFASAPDQGCEIVHGGRTLDRPGFFIEPTLAVADRRDATLLQEEVFGPVACFLPFDDEEELLSLMNDSPYGLTASLWTRDLSSALRLVPRIEAGTVWVNMHTFIDPAVPFGGVKGSGIGREFGSAFIEDYTELKSVTVRY</sequence>
<dbReference type="InterPro" id="IPR016160">
    <property type="entry name" value="Ald_DH_CS_CYS"/>
</dbReference>
<gene>
    <name evidence="5" type="ORF">A6D6_03754</name>
</gene>
<dbReference type="PROSITE" id="PS00687">
    <property type="entry name" value="ALDEHYDE_DEHYDR_GLU"/>
    <property type="match status" value="1"/>
</dbReference>
<dbReference type="Gene3D" id="3.40.309.10">
    <property type="entry name" value="Aldehyde Dehydrogenase, Chain A, domain 2"/>
    <property type="match status" value="1"/>
</dbReference>
<comment type="similarity">
    <text evidence="3">Belongs to the aldehyde dehydrogenase family.</text>
</comment>
<dbReference type="PROSITE" id="PS00070">
    <property type="entry name" value="ALDEHYDE_DEHYDR_CYS"/>
    <property type="match status" value="1"/>
</dbReference>
<feature type="domain" description="Aldehyde dehydrogenase" evidence="4">
    <location>
        <begin position="34"/>
        <end position="491"/>
    </location>
</feature>
<name>A0ABQ6Y3F2_9GAMM</name>
<evidence type="ECO:0000259" key="4">
    <source>
        <dbReference type="Pfam" id="PF00171"/>
    </source>
</evidence>
<comment type="caution">
    <text evidence="5">The sequence shown here is derived from an EMBL/GenBank/DDBJ whole genome shotgun (WGS) entry which is preliminary data.</text>
</comment>
<accession>A0ABQ6Y3F2</accession>
<feature type="active site" evidence="2">
    <location>
        <position position="268"/>
    </location>
</feature>
<keyword evidence="1 3" id="KW-0560">Oxidoreductase</keyword>
<evidence type="ECO:0000256" key="3">
    <source>
        <dbReference type="RuleBase" id="RU003345"/>
    </source>
</evidence>
<evidence type="ECO:0000256" key="1">
    <source>
        <dbReference type="ARBA" id="ARBA00023002"/>
    </source>
</evidence>
<organism evidence="5 6">
    <name type="scientific">Alcanivorax xiamenensis</name>
    <dbReference type="NCBI Taxonomy" id="1177156"/>
    <lineage>
        <taxon>Bacteria</taxon>
        <taxon>Pseudomonadati</taxon>
        <taxon>Pseudomonadota</taxon>
        <taxon>Gammaproteobacteria</taxon>
        <taxon>Oceanospirillales</taxon>
        <taxon>Alcanivoracaceae</taxon>
        <taxon>Alcanivorax</taxon>
    </lineage>
</organism>